<dbReference type="AlphaFoldDB" id="A0A6C7ECC8"/>
<evidence type="ECO:0000313" key="3">
    <source>
        <dbReference type="Proteomes" id="UP000011863"/>
    </source>
</evidence>
<dbReference type="EMBL" id="AP012057">
    <property type="protein sequence ID" value="BAN03973.1"/>
    <property type="molecule type" value="Genomic_DNA"/>
</dbReference>
<evidence type="ECO:0000256" key="1">
    <source>
        <dbReference type="SAM" id="MobiDB-lite"/>
    </source>
</evidence>
<gene>
    <name evidence="2" type="ORF">YM304_36590</name>
</gene>
<organism evidence="2 3">
    <name type="scientific">Ilumatobacter coccineus (strain NBRC 103263 / KCTC 29153 / YM16-304)</name>
    <dbReference type="NCBI Taxonomy" id="1313172"/>
    <lineage>
        <taxon>Bacteria</taxon>
        <taxon>Bacillati</taxon>
        <taxon>Actinomycetota</taxon>
        <taxon>Acidimicrobiia</taxon>
        <taxon>Acidimicrobiales</taxon>
        <taxon>Ilumatobacteraceae</taxon>
        <taxon>Ilumatobacter</taxon>
    </lineage>
</organism>
<name>A0A6C7ECC8_ILUCY</name>
<keyword evidence="3" id="KW-1185">Reference proteome</keyword>
<feature type="region of interest" description="Disordered" evidence="1">
    <location>
        <begin position="1"/>
        <end position="20"/>
    </location>
</feature>
<dbReference type="Proteomes" id="UP000011863">
    <property type="component" value="Chromosome"/>
</dbReference>
<protein>
    <submittedName>
        <fullName evidence="2">Uncharacterized protein</fullName>
    </submittedName>
</protein>
<proteinExistence type="predicted"/>
<accession>A0A6C7ECC8</accession>
<evidence type="ECO:0000313" key="2">
    <source>
        <dbReference type="EMBL" id="BAN03973.1"/>
    </source>
</evidence>
<sequence>MSGQVRGVPDRHFGTHQAMVRRPRVEGQVVLAGLSRTVAPKPASARRFRSQTRGVPELHRAPGTSCTLRLALASEHLFPCIPGRASSRVLQSEKRCLGSTRVRLVATGRRARRK</sequence>
<dbReference type="KEGG" id="aym:YM304_36590"/>
<reference evidence="2 3" key="1">
    <citation type="journal article" date="2013" name="Int. J. Syst. Evol. Microbiol.">
        <title>Ilumatobacter nonamiense sp. nov. and Ilumatobacter coccineum sp. nov., isolated from seashore sand.</title>
        <authorList>
            <person name="Matsumoto A."/>
            <person name="Kasai H."/>
            <person name="Matsuo Y."/>
            <person name="Shizuri Y."/>
            <person name="Ichikawa N."/>
            <person name="Fujita N."/>
            <person name="Omura S."/>
            <person name="Takahashi Y."/>
        </authorList>
    </citation>
    <scope>NUCLEOTIDE SEQUENCE [LARGE SCALE GENOMIC DNA]</scope>
    <source>
        <strain evidence="3">NBRC 103263 / KCTC 29153 / YM16-304</strain>
    </source>
</reference>
<feature type="region of interest" description="Disordered" evidence="1">
    <location>
        <begin position="40"/>
        <end position="61"/>
    </location>
</feature>